<keyword evidence="4" id="KW-0233">DNA recombination</keyword>
<dbReference type="InterPro" id="IPR035386">
    <property type="entry name" value="Arm-DNA-bind_5"/>
</dbReference>
<dbReference type="EMBL" id="FXSZ01000007">
    <property type="protein sequence ID" value="SMO72309.1"/>
    <property type="molecule type" value="Genomic_DNA"/>
</dbReference>
<dbReference type="InterPro" id="IPR050090">
    <property type="entry name" value="Tyrosine_recombinase_XerCD"/>
</dbReference>
<gene>
    <name evidence="8" type="ORF">SAMN06265350_107103</name>
</gene>
<keyword evidence="2" id="KW-0229">DNA integration</keyword>
<dbReference type="InterPro" id="IPR013762">
    <property type="entry name" value="Integrase-like_cat_sf"/>
</dbReference>
<dbReference type="InterPro" id="IPR010998">
    <property type="entry name" value="Integrase_recombinase_N"/>
</dbReference>
<feature type="domain" description="Core-binding (CB)" evidence="7">
    <location>
        <begin position="109"/>
        <end position="195"/>
    </location>
</feature>
<sequence length="409" mass="48159">MASVKFYVEKRKDKNGILIVKNVPILLSFSFDGLRLNVYTGERIDTDKWDANKQKVKRSVNSALQINSYLESLSNEVEKIYRDARIIGDIPTVNYIKSKLSKNQKLTNKTFFEVFEEYIESHKNQCTLGTIKKYKTNLVHLKKFSLKKKYPLEFETLDEGFLKKYIEFFITDLQHTNNTIAKNIRILKGFLNWAIEQNYSKNQEFKKFKYKENDGEIIALDWDELMHLYDLKLESKSLEHVRDVFCFGCFTGLRFSDIYNLRRENIVNDTITLTTIKTKELTMIPLNDYSREILNRYVDYPMEKCLPVISNQKMNDYLKEVGKIAGIDKPITIIRFRGAQRLEKKCKKYEVLTSHVARKTFVTNAYRQGIPTEIIMSITGHKSPEILARYNHIAEEQKREAMKKAFTKF</sequence>
<dbReference type="AlphaFoldDB" id="A0A521DKS3"/>
<reference evidence="8 9" key="1">
    <citation type="submission" date="2017-05" db="EMBL/GenBank/DDBJ databases">
        <authorList>
            <person name="Varghese N."/>
            <person name="Submissions S."/>
        </authorList>
    </citation>
    <scope>NUCLEOTIDE SEQUENCE [LARGE SCALE GENOMIC DNA]</scope>
    <source>
        <strain evidence="8 9">DSM 21342</strain>
    </source>
</reference>
<protein>
    <submittedName>
        <fullName evidence="8">Site-specific recombinase XerD</fullName>
    </submittedName>
</protein>
<dbReference type="PANTHER" id="PTHR30349">
    <property type="entry name" value="PHAGE INTEGRASE-RELATED"/>
    <property type="match status" value="1"/>
</dbReference>
<dbReference type="PANTHER" id="PTHR30349:SF64">
    <property type="entry name" value="PROPHAGE INTEGRASE INTD-RELATED"/>
    <property type="match status" value="1"/>
</dbReference>
<dbReference type="Gene3D" id="1.10.150.130">
    <property type="match status" value="1"/>
</dbReference>
<dbReference type="Pfam" id="PF17293">
    <property type="entry name" value="Arm-DNA-bind_5"/>
    <property type="match status" value="1"/>
</dbReference>
<dbReference type="PROSITE" id="PS51898">
    <property type="entry name" value="TYR_RECOMBINASE"/>
    <property type="match status" value="1"/>
</dbReference>
<dbReference type="GO" id="GO:0006310">
    <property type="term" value="P:DNA recombination"/>
    <property type="evidence" value="ECO:0007669"/>
    <property type="project" value="UniProtKB-KW"/>
</dbReference>
<dbReference type="GO" id="GO:0003677">
    <property type="term" value="F:DNA binding"/>
    <property type="evidence" value="ECO:0007669"/>
    <property type="project" value="UniProtKB-UniRule"/>
</dbReference>
<dbReference type="Proteomes" id="UP000315971">
    <property type="component" value="Unassembled WGS sequence"/>
</dbReference>
<dbReference type="SUPFAM" id="SSF56349">
    <property type="entry name" value="DNA breaking-rejoining enzymes"/>
    <property type="match status" value="1"/>
</dbReference>
<evidence type="ECO:0000256" key="2">
    <source>
        <dbReference type="ARBA" id="ARBA00022908"/>
    </source>
</evidence>
<organism evidence="8 9">
    <name type="scientific">Solitalea koreensis</name>
    <dbReference type="NCBI Taxonomy" id="543615"/>
    <lineage>
        <taxon>Bacteria</taxon>
        <taxon>Pseudomonadati</taxon>
        <taxon>Bacteroidota</taxon>
        <taxon>Sphingobacteriia</taxon>
        <taxon>Sphingobacteriales</taxon>
        <taxon>Sphingobacteriaceae</taxon>
        <taxon>Solitalea</taxon>
    </lineage>
</organism>
<accession>A0A521DKS3</accession>
<dbReference type="CDD" id="cd01185">
    <property type="entry name" value="INTN1_C_like"/>
    <property type="match status" value="1"/>
</dbReference>
<name>A0A521DKS3_9SPHI</name>
<feature type="domain" description="Tyr recombinase" evidence="6">
    <location>
        <begin position="215"/>
        <end position="403"/>
    </location>
</feature>
<dbReference type="InterPro" id="IPR025269">
    <property type="entry name" value="SAM-like_dom"/>
</dbReference>
<dbReference type="Pfam" id="PF13102">
    <property type="entry name" value="Phage_int_SAM_5"/>
    <property type="match status" value="1"/>
</dbReference>
<dbReference type="InterPro" id="IPR011010">
    <property type="entry name" value="DNA_brk_join_enz"/>
</dbReference>
<evidence type="ECO:0000256" key="4">
    <source>
        <dbReference type="ARBA" id="ARBA00023172"/>
    </source>
</evidence>
<evidence type="ECO:0000259" key="7">
    <source>
        <dbReference type="PROSITE" id="PS51900"/>
    </source>
</evidence>
<keyword evidence="9" id="KW-1185">Reference proteome</keyword>
<evidence type="ECO:0000313" key="8">
    <source>
        <dbReference type="EMBL" id="SMO72309.1"/>
    </source>
</evidence>
<comment type="similarity">
    <text evidence="1">Belongs to the 'phage' integrase family.</text>
</comment>
<dbReference type="OrthoDB" id="892893at2"/>
<dbReference type="InterPro" id="IPR044068">
    <property type="entry name" value="CB"/>
</dbReference>
<evidence type="ECO:0000256" key="3">
    <source>
        <dbReference type="ARBA" id="ARBA00023125"/>
    </source>
</evidence>
<dbReference type="GO" id="GO:0015074">
    <property type="term" value="P:DNA integration"/>
    <property type="evidence" value="ECO:0007669"/>
    <property type="project" value="UniProtKB-KW"/>
</dbReference>
<dbReference type="Pfam" id="PF00589">
    <property type="entry name" value="Phage_integrase"/>
    <property type="match status" value="1"/>
</dbReference>
<keyword evidence="3 5" id="KW-0238">DNA-binding</keyword>
<evidence type="ECO:0000256" key="1">
    <source>
        <dbReference type="ARBA" id="ARBA00008857"/>
    </source>
</evidence>
<dbReference type="RefSeq" id="WP_142604289.1">
    <property type="nucleotide sequence ID" value="NZ_FXSZ01000007.1"/>
</dbReference>
<dbReference type="Gene3D" id="1.10.443.10">
    <property type="entry name" value="Intergrase catalytic core"/>
    <property type="match status" value="1"/>
</dbReference>
<evidence type="ECO:0000256" key="5">
    <source>
        <dbReference type="PROSITE-ProRule" id="PRU01248"/>
    </source>
</evidence>
<evidence type="ECO:0000313" key="9">
    <source>
        <dbReference type="Proteomes" id="UP000315971"/>
    </source>
</evidence>
<dbReference type="PROSITE" id="PS51900">
    <property type="entry name" value="CB"/>
    <property type="match status" value="1"/>
</dbReference>
<dbReference type="InterPro" id="IPR002104">
    <property type="entry name" value="Integrase_catalytic"/>
</dbReference>
<proteinExistence type="inferred from homology"/>
<evidence type="ECO:0000259" key="6">
    <source>
        <dbReference type="PROSITE" id="PS51898"/>
    </source>
</evidence>